<evidence type="ECO:0000256" key="1">
    <source>
        <dbReference type="SAM" id="Phobius"/>
    </source>
</evidence>
<organism evidence="2 3">
    <name type="scientific">Luteimonas composti</name>
    <dbReference type="NCBI Taxonomy" id="398257"/>
    <lineage>
        <taxon>Bacteria</taxon>
        <taxon>Pseudomonadati</taxon>
        <taxon>Pseudomonadota</taxon>
        <taxon>Gammaproteobacteria</taxon>
        <taxon>Lysobacterales</taxon>
        <taxon>Lysobacteraceae</taxon>
        <taxon>Luteimonas</taxon>
    </lineage>
</organism>
<sequence>MPTLLDHIRTTNAQAGRAPRIRRRHWRAVLIVAGALLTLASLIAQHGS</sequence>
<name>A0ABT6MTF8_9GAMM</name>
<keyword evidence="1" id="KW-0812">Transmembrane</keyword>
<dbReference type="EMBL" id="JARYGX010000021">
    <property type="protein sequence ID" value="MDH7453551.1"/>
    <property type="molecule type" value="Genomic_DNA"/>
</dbReference>
<dbReference type="Proteomes" id="UP001160550">
    <property type="component" value="Unassembled WGS sequence"/>
</dbReference>
<dbReference type="RefSeq" id="WP_280942770.1">
    <property type="nucleotide sequence ID" value="NZ_JARYGX010000021.1"/>
</dbReference>
<keyword evidence="3" id="KW-1185">Reference proteome</keyword>
<protein>
    <submittedName>
        <fullName evidence="2">Uncharacterized protein</fullName>
    </submittedName>
</protein>
<reference evidence="2" key="1">
    <citation type="journal article" date="2007" name="Int. J. Syst. Evol. Microbiol.">
        <title>Luteimonas composti sp. nov., a moderately thermophilic bacterium isolated from food waste.</title>
        <authorList>
            <person name="Young C.C."/>
            <person name="Kampfer P."/>
            <person name="Chen W.M."/>
            <person name="Yen W.S."/>
            <person name="Arun A.B."/>
            <person name="Lai W.A."/>
            <person name="Shen F.T."/>
            <person name="Rekha P.D."/>
            <person name="Lin K.Y."/>
            <person name="Chou J.H."/>
        </authorList>
    </citation>
    <scope>NUCLEOTIDE SEQUENCE</scope>
    <source>
        <strain evidence="2">CC-YY355</strain>
    </source>
</reference>
<comment type="caution">
    <text evidence="2">The sequence shown here is derived from an EMBL/GenBank/DDBJ whole genome shotgun (WGS) entry which is preliminary data.</text>
</comment>
<reference evidence="2" key="2">
    <citation type="submission" date="2023-04" db="EMBL/GenBank/DDBJ databases">
        <authorList>
            <person name="Sun J.-Q."/>
        </authorList>
    </citation>
    <scope>NUCLEOTIDE SEQUENCE</scope>
    <source>
        <strain evidence="2">CC-YY355</strain>
    </source>
</reference>
<proteinExistence type="predicted"/>
<evidence type="ECO:0000313" key="3">
    <source>
        <dbReference type="Proteomes" id="UP001160550"/>
    </source>
</evidence>
<feature type="transmembrane region" description="Helical" evidence="1">
    <location>
        <begin position="26"/>
        <end position="44"/>
    </location>
</feature>
<keyword evidence="1" id="KW-1133">Transmembrane helix</keyword>
<gene>
    <name evidence="2" type="ORF">QF205_10805</name>
</gene>
<evidence type="ECO:0000313" key="2">
    <source>
        <dbReference type="EMBL" id="MDH7453551.1"/>
    </source>
</evidence>
<keyword evidence="1" id="KW-0472">Membrane</keyword>
<accession>A0ABT6MTF8</accession>